<dbReference type="InterPro" id="IPR008271">
    <property type="entry name" value="Ser/Thr_kinase_AS"/>
</dbReference>
<dbReference type="GO" id="GO:0005524">
    <property type="term" value="F:ATP binding"/>
    <property type="evidence" value="ECO:0007669"/>
    <property type="project" value="UniProtKB-UniRule"/>
</dbReference>
<dbReference type="GO" id="GO:0004674">
    <property type="term" value="F:protein serine/threonine kinase activity"/>
    <property type="evidence" value="ECO:0007669"/>
    <property type="project" value="UniProtKB-KW"/>
</dbReference>
<dbReference type="InterPro" id="IPR017441">
    <property type="entry name" value="Protein_kinase_ATP_BS"/>
</dbReference>
<dbReference type="PANTHER" id="PTHR47634">
    <property type="entry name" value="PROTEIN KINASE DOMAIN-CONTAINING PROTEIN-RELATED"/>
    <property type="match status" value="1"/>
</dbReference>
<sequence>MLFQWLALPRFRFKSTAAPSSPTPESIPPDVLVDEEIVPGYDRKAFYKAHPGEVLDGRYKLKAKIGWGSSSTVWLAEDTSWKSWLKPNKYAALKINTCDNASDEDSNHELDMAKRIGTANPEHRGRGILCMATEAFSIQSPTGSPHLCLAFEPMRDPLWLFRRRVCGDRVTRDWLPMFKVCIQILIEGLDYLHSECKVVHTDLKLDNIMMTFENESVIEAFVQGQAAHPMARKVVGDHVVYRCHNNFGDIAGRPALKKMYPKITDFGLAQPADRPLLHPIQPDHCHAPEVLLGTSWSYPADIWNFGIMVWDLLAGRGLFQDDVSESKPYNPAQHLAEMIAILGPVPEALVQREREMRHWRWSPEIRNREGKLCGNAAEYFGGPFFADNGEFVQKDLIPLSRRWADEVPECIPEQDRQRFLAFMRRMLCWLPGERATAKELKEDPWFDIKL</sequence>
<evidence type="ECO:0000256" key="8">
    <source>
        <dbReference type="ARBA" id="ARBA00048679"/>
    </source>
</evidence>
<dbReference type="SUPFAM" id="SSF56112">
    <property type="entry name" value="Protein kinase-like (PK-like)"/>
    <property type="match status" value="1"/>
</dbReference>
<evidence type="ECO:0000256" key="5">
    <source>
        <dbReference type="ARBA" id="ARBA00022777"/>
    </source>
</evidence>
<comment type="catalytic activity">
    <reaction evidence="7">
        <text>L-threonyl-[protein] + ATP = O-phospho-L-threonyl-[protein] + ADP + H(+)</text>
        <dbReference type="Rhea" id="RHEA:46608"/>
        <dbReference type="Rhea" id="RHEA-COMP:11060"/>
        <dbReference type="Rhea" id="RHEA-COMP:11605"/>
        <dbReference type="ChEBI" id="CHEBI:15378"/>
        <dbReference type="ChEBI" id="CHEBI:30013"/>
        <dbReference type="ChEBI" id="CHEBI:30616"/>
        <dbReference type="ChEBI" id="CHEBI:61977"/>
        <dbReference type="ChEBI" id="CHEBI:456216"/>
        <dbReference type="EC" id="2.7.11.1"/>
    </reaction>
</comment>
<accession>A0A2S4L6X6</accession>
<evidence type="ECO:0000313" key="12">
    <source>
        <dbReference type="EMBL" id="POR38204.1"/>
    </source>
</evidence>
<evidence type="ECO:0000256" key="3">
    <source>
        <dbReference type="ARBA" id="ARBA00022679"/>
    </source>
</evidence>
<dbReference type="Proteomes" id="UP000237481">
    <property type="component" value="Unassembled WGS sequence"/>
</dbReference>
<dbReference type="SMART" id="SM00220">
    <property type="entry name" value="S_TKc"/>
    <property type="match status" value="1"/>
</dbReference>
<evidence type="ECO:0000256" key="9">
    <source>
        <dbReference type="PROSITE-ProRule" id="PRU10141"/>
    </source>
</evidence>
<evidence type="ECO:0000256" key="4">
    <source>
        <dbReference type="ARBA" id="ARBA00022741"/>
    </source>
</evidence>
<evidence type="ECO:0000256" key="7">
    <source>
        <dbReference type="ARBA" id="ARBA00047899"/>
    </source>
</evidence>
<dbReference type="Pfam" id="PF00069">
    <property type="entry name" value="Pkinase"/>
    <property type="match status" value="1"/>
</dbReference>
<keyword evidence="3" id="KW-0808">Transferase</keyword>
<comment type="similarity">
    <text evidence="10">Belongs to the protein kinase superfamily.</text>
</comment>
<feature type="domain" description="Protein kinase" evidence="11">
    <location>
        <begin position="59"/>
        <end position="446"/>
    </location>
</feature>
<name>A0A2S4L6X6_9HYPO</name>
<evidence type="ECO:0000256" key="2">
    <source>
        <dbReference type="ARBA" id="ARBA00022527"/>
    </source>
</evidence>
<dbReference type="EMBL" id="PKSG01000161">
    <property type="protein sequence ID" value="POR38204.1"/>
    <property type="molecule type" value="Genomic_DNA"/>
</dbReference>
<dbReference type="GO" id="GO:0000245">
    <property type="term" value="P:spliceosomal complex assembly"/>
    <property type="evidence" value="ECO:0007669"/>
    <property type="project" value="TreeGrafter"/>
</dbReference>
<keyword evidence="4 9" id="KW-0547">Nucleotide-binding</keyword>
<dbReference type="Gene3D" id="1.10.510.10">
    <property type="entry name" value="Transferase(Phosphotransferase) domain 1"/>
    <property type="match status" value="1"/>
</dbReference>
<organism evidence="12 13">
    <name type="scientific">Tolypocladium paradoxum</name>
    <dbReference type="NCBI Taxonomy" id="94208"/>
    <lineage>
        <taxon>Eukaryota</taxon>
        <taxon>Fungi</taxon>
        <taxon>Dikarya</taxon>
        <taxon>Ascomycota</taxon>
        <taxon>Pezizomycotina</taxon>
        <taxon>Sordariomycetes</taxon>
        <taxon>Hypocreomycetidae</taxon>
        <taxon>Hypocreales</taxon>
        <taxon>Ophiocordycipitaceae</taxon>
        <taxon>Tolypocladium</taxon>
    </lineage>
</organism>
<dbReference type="OrthoDB" id="5979581at2759"/>
<dbReference type="EC" id="2.7.11.1" evidence="1"/>
<dbReference type="PROSITE" id="PS00107">
    <property type="entry name" value="PROTEIN_KINASE_ATP"/>
    <property type="match status" value="1"/>
</dbReference>
<reference evidence="12 13" key="1">
    <citation type="submission" date="2018-01" db="EMBL/GenBank/DDBJ databases">
        <title>Harnessing the power of phylogenomics to disentangle the directionality and signatures of interkingdom host jumping in the parasitic fungal genus Tolypocladium.</title>
        <authorList>
            <person name="Quandt C.A."/>
            <person name="Patterson W."/>
            <person name="Spatafora J.W."/>
        </authorList>
    </citation>
    <scope>NUCLEOTIDE SEQUENCE [LARGE SCALE GENOMIC DNA]</scope>
    <source>
        <strain evidence="12 13">NRBC 100945</strain>
    </source>
</reference>
<dbReference type="InterPro" id="IPR051334">
    <property type="entry name" value="SRPK"/>
</dbReference>
<evidence type="ECO:0000259" key="11">
    <source>
        <dbReference type="PROSITE" id="PS50011"/>
    </source>
</evidence>
<dbReference type="PANTHER" id="PTHR47634:SF9">
    <property type="entry name" value="PROTEIN KINASE DOMAIN-CONTAINING PROTEIN-RELATED"/>
    <property type="match status" value="1"/>
</dbReference>
<evidence type="ECO:0000256" key="10">
    <source>
        <dbReference type="RuleBase" id="RU000304"/>
    </source>
</evidence>
<comment type="caution">
    <text evidence="12">The sequence shown here is derived from an EMBL/GenBank/DDBJ whole genome shotgun (WGS) entry which is preliminary data.</text>
</comment>
<dbReference type="GO" id="GO:0050684">
    <property type="term" value="P:regulation of mRNA processing"/>
    <property type="evidence" value="ECO:0007669"/>
    <property type="project" value="TreeGrafter"/>
</dbReference>
<dbReference type="PROSITE" id="PS50011">
    <property type="entry name" value="PROTEIN_KINASE_DOM"/>
    <property type="match status" value="1"/>
</dbReference>
<keyword evidence="5 12" id="KW-0418">Kinase</keyword>
<keyword evidence="6 9" id="KW-0067">ATP-binding</keyword>
<keyword evidence="2 10" id="KW-0723">Serine/threonine-protein kinase</keyword>
<dbReference type="PROSITE" id="PS00108">
    <property type="entry name" value="PROTEIN_KINASE_ST"/>
    <property type="match status" value="1"/>
</dbReference>
<evidence type="ECO:0000313" key="13">
    <source>
        <dbReference type="Proteomes" id="UP000237481"/>
    </source>
</evidence>
<dbReference type="STRING" id="94208.A0A2S4L6X6"/>
<gene>
    <name evidence="12" type="ORF">TPAR_01589</name>
</gene>
<feature type="binding site" evidence="9">
    <location>
        <position position="94"/>
    </location>
    <ligand>
        <name>ATP</name>
        <dbReference type="ChEBI" id="CHEBI:30616"/>
    </ligand>
</feature>
<dbReference type="Gene3D" id="3.30.200.20">
    <property type="entry name" value="Phosphorylase Kinase, domain 1"/>
    <property type="match status" value="1"/>
</dbReference>
<protein>
    <recommendedName>
        <fullName evidence="1">non-specific serine/threonine protein kinase</fullName>
        <ecNumber evidence="1">2.7.11.1</ecNumber>
    </recommendedName>
</protein>
<comment type="catalytic activity">
    <reaction evidence="8">
        <text>L-seryl-[protein] + ATP = O-phospho-L-seryl-[protein] + ADP + H(+)</text>
        <dbReference type="Rhea" id="RHEA:17989"/>
        <dbReference type="Rhea" id="RHEA-COMP:9863"/>
        <dbReference type="Rhea" id="RHEA-COMP:11604"/>
        <dbReference type="ChEBI" id="CHEBI:15378"/>
        <dbReference type="ChEBI" id="CHEBI:29999"/>
        <dbReference type="ChEBI" id="CHEBI:30616"/>
        <dbReference type="ChEBI" id="CHEBI:83421"/>
        <dbReference type="ChEBI" id="CHEBI:456216"/>
        <dbReference type="EC" id="2.7.11.1"/>
    </reaction>
</comment>
<proteinExistence type="inferred from homology"/>
<evidence type="ECO:0000256" key="6">
    <source>
        <dbReference type="ARBA" id="ARBA00022840"/>
    </source>
</evidence>
<evidence type="ECO:0000256" key="1">
    <source>
        <dbReference type="ARBA" id="ARBA00012513"/>
    </source>
</evidence>
<dbReference type="InterPro" id="IPR011009">
    <property type="entry name" value="Kinase-like_dom_sf"/>
</dbReference>
<keyword evidence="13" id="KW-1185">Reference proteome</keyword>
<dbReference type="AlphaFoldDB" id="A0A2S4L6X6"/>
<dbReference type="InterPro" id="IPR000719">
    <property type="entry name" value="Prot_kinase_dom"/>
</dbReference>